<dbReference type="EMBL" id="JBFOLJ010000002">
    <property type="protein sequence ID" value="KAL2552895.1"/>
    <property type="molecule type" value="Genomic_DNA"/>
</dbReference>
<sequence>MVDHVPIFFQAINLARHRVQLPIAKAVVQKYGHLLGNNVWLVDYLGKLWEVELVRVEDGFLLSTDWDEFFAHHPLNGTFARTHLPRYVQNVEIHDSSGHVWQIRVDTRHNGIVCRLAGEWVGYAWPRISTLEICVFEIINGGVSAFNVYKVAAGGTARTLL</sequence>
<protein>
    <submittedName>
        <fullName evidence="6">DNA-binding pseudobarrel domain superfamily</fullName>
    </submittedName>
</protein>
<name>A0ABD1WTV6_9LAMI</name>
<dbReference type="Gene3D" id="2.40.330.10">
    <property type="entry name" value="DNA-binding pseudobarrel domain"/>
    <property type="match status" value="1"/>
</dbReference>
<proteinExistence type="predicted"/>
<evidence type="ECO:0000313" key="6">
    <source>
        <dbReference type="EMBL" id="KAL2552895.1"/>
    </source>
</evidence>
<dbReference type="AlphaFoldDB" id="A0ABD1WTV6"/>
<accession>A0ABD1WTV6</accession>
<evidence type="ECO:0000256" key="2">
    <source>
        <dbReference type="ARBA" id="ARBA00023015"/>
    </source>
</evidence>
<dbReference type="GO" id="GO:0003677">
    <property type="term" value="F:DNA binding"/>
    <property type="evidence" value="ECO:0007669"/>
    <property type="project" value="UniProtKB-KW"/>
</dbReference>
<evidence type="ECO:0000256" key="4">
    <source>
        <dbReference type="ARBA" id="ARBA00023163"/>
    </source>
</evidence>
<organism evidence="6 7">
    <name type="scientific">Forsythia ovata</name>
    <dbReference type="NCBI Taxonomy" id="205694"/>
    <lineage>
        <taxon>Eukaryota</taxon>
        <taxon>Viridiplantae</taxon>
        <taxon>Streptophyta</taxon>
        <taxon>Embryophyta</taxon>
        <taxon>Tracheophyta</taxon>
        <taxon>Spermatophyta</taxon>
        <taxon>Magnoliopsida</taxon>
        <taxon>eudicotyledons</taxon>
        <taxon>Gunneridae</taxon>
        <taxon>Pentapetalae</taxon>
        <taxon>asterids</taxon>
        <taxon>lamiids</taxon>
        <taxon>Lamiales</taxon>
        <taxon>Oleaceae</taxon>
        <taxon>Forsythieae</taxon>
        <taxon>Forsythia</taxon>
    </lineage>
</organism>
<evidence type="ECO:0000256" key="1">
    <source>
        <dbReference type="ARBA" id="ARBA00004123"/>
    </source>
</evidence>
<keyword evidence="2" id="KW-0805">Transcription regulation</keyword>
<gene>
    <name evidence="6" type="ORF">Fot_06514</name>
</gene>
<dbReference type="Proteomes" id="UP001604277">
    <property type="component" value="Unassembled WGS sequence"/>
</dbReference>
<dbReference type="GO" id="GO:0005634">
    <property type="term" value="C:nucleus"/>
    <property type="evidence" value="ECO:0007669"/>
    <property type="project" value="UniProtKB-SubCell"/>
</dbReference>
<keyword evidence="5" id="KW-0539">Nucleus</keyword>
<comment type="caution">
    <text evidence="6">The sequence shown here is derived from an EMBL/GenBank/DDBJ whole genome shotgun (WGS) entry which is preliminary data.</text>
</comment>
<keyword evidence="7" id="KW-1185">Reference proteome</keyword>
<dbReference type="InterPro" id="IPR015300">
    <property type="entry name" value="DNA-bd_pseudobarrel_sf"/>
</dbReference>
<dbReference type="SUPFAM" id="SSF101936">
    <property type="entry name" value="DNA-binding pseudobarrel domain"/>
    <property type="match status" value="1"/>
</dbReference>
<keyword evidence="4" id="KW-0804">Transcription</keyword>
<evidence type="ECO:0000256" key="5">
    <source>
        <dbReference type="ARBA" id="ARBA00023242"/>
    </source>
</evidence>
<comment type="subcellular location">
    <subcellularLocation>
        <location evidence="1">Nucleus</location>
    </subcellularLocation>
</comment>
<reference evidence="7" key="1">
    <citation type="submission" date="2024-07" db="EMBL/GenBank/DDBJ databases">
        <title>Two chromosome-level genome assemblies of Korean endemic species Abeliophyllum distichum and Forsythia ovata (Oleaceae).</title>
        <authorList>
            <person name="Jang H."/>
        </authorList>
    </citation>
    <scope>NUCLEOTIDE SEQUENCE [LARGE SCALE GENOMIC DNA]</scope>
</reference>
<keyword evidence="3 6" id="KW-0238">DNA-binding</keyword>
<evidence type="ECO:0000313" key="7">
    <source>
        <dbReference type="Proteomes" id="UP001604277"/>
    </source>
</evidence>
<evidence type="ECO:0000256" key="3">
    <source>
        <dbReference type="ARBA" id="ARBA00023125"/>
    </source>
</evidence>